<dbReference type="InterPro" id="IPR029151">
    <property type="entry name" value="Sensor-like_sf"/>
</dbReference>
<comment type="subcellular location">
    <subcellularLocation>
        <location evidence="1">Cell membrane</location>
        <topology evidence="1">Multi-pass membrane protein</topology>
    </subcellularLocation>
</comment>
<dbReference type="Pfam" id="PF02743">
    <property type="entry name" value="dCache_1"/>
    <property type="match status" value="1"/>
</dbReference>
<dbReference type="CDD" id="cd12914">
    <property type="entry name" value="PDC1_DGC_like"/>
    <property type="match status" value="1"/>
</dbReference>
<evidence type="ECO:0000313" key="7">
    <source>
        <dbReference type="EMBL" id="HHY26703.1"/>
    </source>
</evidence>
<dbReference type="SUPFAM" id="SSF103190">
    <property type="entry name" value="Sensory domain-like"/>
    <property type="match status" value="1"/>
</dbReference>
<organism evidence="7 8">
    <name type="scientific">Desulfitobacterium dehalogenans</name>
    <dbReference type="NCBI Taxonomy" id="36854"/>
    <lineage>
        <taxon>Bacteria</taxon>
        <taxon>Bacillati</taxon>
        <taxon>Bacillota</taxon>
        <taxon>Clostridia</taxon>
        <taxon>Eubacteriales</taxon>
        <taxon>Desulfitobacteriaceae</taxon>
        <taxon>Desulfitobacterium</taxon>
    </lineage>
</organism>
<keyword evidence="5" id="KW-0472">Membrane</keyword>
<evidence type="ECO:0000256" key="2">
    <source>
        <dbReference type="ARBA" id="ARBA00022475"/>
    </source>
</evidence>
<keyword evidence="3" id="KW-0812">Transmembrane</keyword>
<proteinExistence type="predicted"/>
<gene>
    <name evidence="7" type="ORF">GX523_08155</name>
</gene>
<feature type="domain" description="Cache" evidence="6">
    <location>
        <begin position="35"/>
        <end position="202"/>
    </location>
</feature>
<evidence type="ECO:0000256" key="3">
    <source>
        <dbReference type="ARBA" id="ARBA00022692"/>
    </source>
</evidence>
<sequence>MKLKTRLFSMLLATSLIPLLIFSAVSIPSFISNSQQSSYQLSQDKIAIAKAEINGMLDKNFNTLHMVANQPAIRNFDLPNAKNILLDAVKVNPELIIALDDTEGQQVVKSNDDALTKINERDFFKQAMNGTEEYVSDILVAKATGELIVVISTPVRDMNNNIVGVLQANIQLAQLSDFVTELSEGGSSIYVISRQGIVLAHPLIEYVQNQE</sequence>
<evidence type="ECO:0000256" key="4">
    <source>
        <dbReference type="ARBA" id="ARBA00022989"/>
    </source>
</evidence>
<protein>
    <submittedName>
        <fullName evidence="7">Methyl-accepting chemotaxis protein</fullName>
    </submittedName>
</protein>
<dbReference type="InterPro" id="IPR033479">
    <property type="entry name" value="dCache_1"/>
</dbReference>
<reference evidence="7 8" key="1">
    <citation type="journal article" date="2020" name="Biotechnol. Biofuels">
        <title>New insights from the biogas microbiome by comprehensive genome-resolved metagenomics of nearly 1600 species originating from multiple anaerobic digesters.</title>
        <authorList>
            <person name="Campanaro S."/>
            <person name="Treu L."/>
            <person name="Rodriguez-R L.M."/>
            <person name="Kovalovszki A."/>
            <person name="Ziels R.M."/>
            <person name="Maus I."/>
            <person name="Zhu X."/>
            <person name="Kougias P.G."/>
            <person name="Basile A."/>
            <person name="Luo G."/>
            <person name="Schluter A."/>
            <person name="Konstantinidis K.T."/>
            <person name="Angelidaki I."/>
        </authorList>
    </citation>
    <scope>NUCLEOTIDE SEQUENCE [LARGE SCALE GENOMIC DNA]</scope>
    <source>
        <strain evidence="7">AS05jafATM_4</strain>
    </source>
</reference>
<keyword evidence="4" id="KW-1133">Transmembrane helix</keyword>
<name>A0A7C6Z436_9FIRM</name>
<evidence type="ECO:0000256" key="1">
    <source>
        <dbReference type="ARBA" id="ARBA00004651"/>
    </source>
</evidence>
<evidence type="ECO:0000256" key="5">
    <source>
        <dbReference type="ARBA" id="ARBA00023136"/>
    </source>
</evidence>
<feature type="non-terminal residue" evidence="7">
    <location>
        <position position="211"/>
    </location>
</feature>
<comment type="caution">
    <text evidence="7">The sequence shown here is derived from an EMBL/GenBank/DDBJ whole genome shotgun (WGS) entry which is preliminary data.</text>
</comment>
<evidence type="ECO:0000259" key="6">
    <source>
        <dbReference type="Pfam" id="PF02743"/>
    </source>
</evidence>
<dbReference type="EMBL" id="DUTF01000181">
    <property type="protein sequence ID" value="HHY26703.1"/>
    <property type="molecule type" value="Genomic_DNA"/>
</dbReference>
<dbReference type="GO" id="GO:0005886">
    <property type="term" value="C:plasma membrane"/>
    <property type="evidence" value="ECO:0007669"/>
    <property type="project" value="UniProtKB-SubCell"/>
</dbReference>
<evidence type="ECO:0000313" key="8">
    <source>
        <dbReference type="Proteomes" id="UP000553059"/>
    </source>
</evidence>
<keyword evidence="2" id="KW-1003">Cell membrane</keyword>
<dbReference type="Gene3D" id="3.30.450.20">
    <property type="entry name" value="PAS domain"/>
    <property type="match status" value="1"/>
</dbReference>
<accession>A0A7C6Z436</accession>
<dbReference type="AlphaFoldDB" id="A0A7C6Z436"/>
<dbReference type="Proteomes" id="UP000553059">
    <property type="component" value="Unassembled WGS sequence"/>
</dbReference>